<dbReference type="SUPFAM" id="SSF53098">
    <property type="entry name" value="Ribonuclease H-like"/>
    <property type="match status" value="1"/>
</dbReference>
<evidence type="ECO:0000256" key="6">
    <source>
        <dbReference type="ARBA" id="ARBA00022801"/>
    </source>
</evidence>
<dbReference type="PANTHER" id="PTHR37984:SF5">
    <property type="entry name" value="PROTEIN NYNRIN-LIKE"/>
    <property type="match status" value="1"/>
</dbReference>
<dbReference type="InterPro" id="IPR021109">
    <property type="entry name" value="Peptidase_aspartic_dom_sf"/>
</dbReference>
<evidence type="ECO:0000313" key="12">
    <source>
        <dbReference type="Proteomes" id="UP001367676"/>
    </source>
</evidence>
<dbReference type="InterPro" id="IPR041588">
    <property type="entry name" value="Integrase_H2C2"/>
</dbReference>
<dbReference type="GO" id="GO:0004519">
    <property type="term" value="F:endonuclease activity"/>
    <property type="evidence" value="ECO:0007669"/>
    <property type="project" value="UniProtKB-KW"/>
</dbReference>
<dbReference type="EMBL" id="JBBCAQ010000020">
    <property type="protein sequence ID" value="KAK7592997.1"/>
    <property type="molecule type" value="Genomic_DNA"/>
</dbReference>
<evidence type="ECO:0000256" key="1">
    <source>
        <dbReference type="ARBA" id="ARBA00012493"/>
    </source>
</evidence>
<dbReference type="PROSITE" id="PS50878">
    <property type="entry name" value="RT_POL"/>
    <property type="match status" value="1"/>
</dbReference>
<dbReference type="FunFam" id="3.30.70.270:FF:000020">
    <property type="entry name" value="Transposon Tf2-6 polyprotein-like Protein"/>
    <property type="match status" value="1"/>
</dbReference>
<dbReference type="Pfam" id="PF17917">
    <property type="entry name" value="RT_RNaseH"/>
    <property type="match status" value="1"/>
</dbReference>
<dbReference type="Pfam" id="PF17921">
    <property type="entry name" value="Integrase_H2C2"/>
    <property type="match status" value="1"/>
</dbReference>
<dbReference type="EC" id="2.7.7.49" evidence="1"/>
<dbReference type="FunFam" id="1.10.340.70:FF:000001">
    <property type="entry name" value="Retrovirus-related Pol polyprotein from transposon gypsy-like Protein"/>
    <property type="match status" value="1"/>
</dbReference>
<feature type="domain" description="Integrase catalytic" evidence="10">
    <location>
        <begin position="1273"/>
        <end position="1429"/>
    </location>
</feature>
<dbReference type="InterPro" id="IPR012337">
    <property type="entry name" value="RNaseH-like_sf"/>
</dbReference>
<dbReference type="Pfam" id="PF00665">
    <property type="entry name" value="rve"/>
    <property type="match status" value="1"/>
</dbReference>
<dbReference type="CDD" id="cd01647">
    <property type="entry name" value="RT_LTR"/>
    <property type="match status" value="1"/>
</dbReference>
<reference evidence="11 12" key="1">
    <citation type="submission" date="2024-03" db="EMBL/GenBank/DDBJ databases">
        <title>Adaptation during the transition from Ophiocordyceps entomopathogen to insect associate is accompanied by gene loss and intensified selection.</title>
        <authorList>
            <person name="Ward C.M."/>
            <person name="Onetto C.A."/>
            <person name="Borneman A.R."/>
        </authorList>
    </citation>
    <scope>NUCLEOTIDE SEQUENCE [LARGE SCALE GENOMIC DNA]</scope>
    <source>
        <strain evidence="11">AWRI1</strain>
        <tissue evidence="11">Single Adult Female</tissue>
    </source>
</reference>
<keyword evidence="2" id="KW-0808">Transferase</keyword>
<evidence type="ECO:0000256" key="4">
    <source>
        <dbReference type="ARBA" id="ARBA00022722"/>
    </source>
</evidence>
<keyword evidence="12" id="KW-1185">Reference proteome</keyword>
<dbReference type="GO" id="GO:0015074">
    <property type="term" value="P:DNA integration"/>
    <property type="evidence" value="ECO:0007669"/>
    <property type="project" value="InterPro"/>
</dbReference>
<gene>
    <name evidence="11" type="ORF">V9T40_007749</name>
</gene>
<dbReference type="Proteomes" id="UP001367676">
    <property type="component" value="Unassembled WGS sequence"/>
</dbReference>
<dbReference type="Gene3D" id="3.30.420.10">
    <property type="entry name" value="Ribonuclease H-like superfamily/Ribonuclease H"/>
    <property type="match status" value="1"/>
</dbReference>
<dbReference type="Gene3D" id="1.10.340.70">
    <property type="match status" value="1"/>
</dbReference>
<evidence type="ECO:0000313" key="11">
    <source>
        <dbReference type="EMBL" id="KAK7592997.1"/>
    </source>
</evidence>
<evidence type="ECO:0000256" key="8">
    <source>
        <dbReference type="SAM" id="MobiDB-lite"/>
    </source>
</evidence>
<dbReference type="InterPro" id="IPR043128">
    <property type="entry name" value="Rev_trsase/Diguanyl_cyclase"/>
</dbReference>
<keyword evidence="6" id="KW-0378">Hydrolase</keyword>
<dbReference type="GO" id="GO:0042575">
    <property type="term" value="C:DNA polymerase complex"/>
    <property type="evidence" value="ECO:0007669"/>
    <property type="project" value="UniProtKB-ARBA"/>
</dbReference>
<dbReference type="Gene3D" id="3.10.10.10">
    <property type="entry name" value="HIV Type 1 Reverse Transcriptase, subunit A, domain 1"/>
    <property type="match status" value="1"/>
</dbReference>
<dbReference type="PANTHER" id="PTHR37984">
    <property type="entry name" value="PROTEIN CBG26694"/>
    <property type="match status" value="1"/>
</dbReference>
<sequence>MAHPNPPFSDRRGYEAPSYAHPAAFLSLRNRQIPRTPRCQPPPAHSVSVAPEQGRGRRPQANAAPNLVRTTSEPNLHQLDEPRRNNEHRPLSHEGQHARYMHEYGPANQQAQFHNPDSEEDRYTTVDEYEEQLDFQPEAEHFREQQRIGHLYPVPQYAPPFARYVEATYFAGHPTFPQRPSAPGFSDPHQRRYEPASPLVHSPQTSDQQNFRFSQPQSRGPRRQPQPSMSRSSQPSFSSQQVQWLLRNQSGSSAPKTRRLPTFSGELIEDPERFLLACETAFIESRADAQDWPWLGAEQLKGAAASYWQPYSVMYPTWRLFCEKILMKFNSKAILAKASVEFYSQYQQDQEDPEVFLTRKNQLYRRLFPDDQEFPVNLLPLLREQLKAKYQPYLIGVNLTSLDHLIEITSLLESKLKFSPKYNNPNKNPPSAKPEQTAMNNELPQCRHCPKKHLHRDCPVLAEKIRTQRLQNKPALSFLQTEECDPGVVIMDAVDTTDSDMDEMPTLQQIKTGPELPRIPIKLEGQGAIAALDSCASVCFAEKTLVPHNVVIKPAPNIAKARLGDGQSSLEILGTADLQIEIRKWGGNATFFIVASLAEKVILGYQFLKEQEGVLDFNRQCIMFGIRARQTAYWLTTPAMHLPAPLDMPVKEWNTDLPLESDNKLKNLVKKNADLFIYEKTLPRTNALYCDLEVTTNKPIVAGPYKYNDARNKFIDEEAAKMRGLDVIEPTTSPHHSPIVVVIKPEREPRFCIDFRKLNSYVEDLHFPMPDTHSAIRRLGEANFFTKLDLKKGYWQIPLTERSKPFTAFSVPNGATYQFKVMPFGLKNAPRIFQQLMTQEVLTGYIGKFVEVYLDDVIIFSKTAAEHVEHVKRILERLRIFRLVAHPEKCVFGVKKMPYLGRLLSADGVETQPQSIQAIIQAPAPQTKKQLQSFLGLCGWVREYVPNAAKLLTPLTELLKQTRWRWTPELEESFNKIKLAFGKPRTLSRPDYSKPFILQTDASANGCAAALYQEADTRRIISFASAKFSERETKWHSNEQECYALVWAIEKYRPYLEGRKFIVRTDNNALVWLNTAQGKKMKFVRWAIQLQEYDFTIEHVKGSENQLADSLSRYPNPQPLQVEEAPERMFAPTLAIIEIDTHVLEAIKLAQTTDTDLQEIIQAIVELQNQTDADPTNAITSKFEFSQGLLFKKFGEEKRVLVPPEAIDDVLQEFHDAPYANHPGIAETSYAIQKYFWWPTMKSDIHDHVVACDICQKQKFGGRCGKAPLHRRQPQRPFQTISIDLMGPYPRSAKGNTYLLTLVDLFTRWPEAYPLRKATTSNIINKLENEFISRFGVPGAIIADNGPQFRAAFDRWCRANGVKIEHTPTYHPRANPVERKNASIKEGIKLLLSSSDKWDATLPVVLFTLRTRKNATTKFSPSELLFGVPLLKPKEGTLQEICQPEDQGLLLEIRHQAQENQSQVLQKKGKVEKKAHPPHLETGDQVLVLTHALSNAGQKFHAGFQPKWKGPFEITAEESPDVYLVRVETQNVKMHRDQMKMYRR</sequence>
<dbReference type="SUPFAM" id="SSF56672">
    <property type="entry name" value="DNA/RNA polymerases"/>
    <property type="match status" value="1"/>
</dbReference>
<feature type="compositionally biased region" description="Low complexity" evidence="8">
    <location>
        <begin position="212"/>
        <end position="235"/>
    </location>
</feature>
<dbReference type="InterPro" id="IPR036397">
    <property type="entry name" value="RNaseH_sf"/>
</dbReference>
<feature type="compositionally biased region" description="Polar residues" evidence="8">
    <location>
        <begin position="202"/>
        <end position="211"/>
    </location>
</feature>
<comment type="caution">
    <text evidence="11">The sequence shown here is derived from an EMBL/GenBank/DDBJ whole genome shotgun (WGS) entry which is preliminary data.</text>
</comment>
<feature type="domain" description="Reverse transcriptase" evidence="9">
    <location>
        <begin position="723"/>
        <end position="904"/>
    </location>
</feature>
<dbReference type="Gene3D" id="3.10.20.370">
    <property type="match status" value="1"/>
</dbReference>
<organism evidence="11 12">
    <name type="scientific">Parthenolecanium corni</name>
    <dbReference type="NCBI Taxonomy" id="536013"/>
    <lineage>
        <taxon>Eukaryota</taxon>
        <taxon>Metazoa</taxon>
        <taxon>Ecdysozoa</taxon>
        <taxon>Arthropoda</taxon>
        <taxon>Hexapoda</taxon>
        <taxon>Insecta</taxon>
        <taxon>Pterygota</taxon>
        <taxon>Neoptera</taxon>
        <taxon>Paraneoptera</taxon>
        <taxon>Hemiptera</taxon>
        <taxon>Sternorrhyncha</taxon>
        <taxon>Coccoidea</taxon>
        <taxon>Coccidae</taxon>
        <taxon>Parthenolecanium</taxon>
    </lineage>
</organism>
<dbReference type="InterPro" id="IPR000477">
    <property type="entry name" value="RT_dom"/>
</dbReference>
<evidence type="ECO:0000256" key="5">
    <source>
        <dbReference type="ARBA" id="ARBA00022759"/>
    </source>
</evidence>
<keyword evidence="5" id="KW-0255">Endonuclease</keyword>
<dbReference type="PROSITE" id="PS50994">
    <property type="entry name" value="INTEGRASE"/>
    <property type="match status" value="1"/>
</dbReference>
<dbReference type="Pfam" id="PF00078">
    <property type="entry name" value="RVT_1"/>
    <property type="match status" value="1"/>
</dbReference>
<dbReference type="FunFam" id="3.10.20.370:FF:000001">
    <property type="entry name" value="Retrovirus-related Pol polyprotein from transposon 17.6-like protein"/>
    <property type="match status" value="1"/>
</dbReference>
<dbReference type="GO" id="GO:0016787">
    <property type="term" value="F:hydrolase activity"/>
    <property type="evidence" value="ECO:0007669"/>
    <property type="project" value="UniProtKB-KW"/>
</dbReference>
<dbReference type="InterPro" id="IPR043502">
    <property type="entry name" value="DNA/RNA_pol_sf"/>
</dbReference>
<dbReference type="Gene3D" id="2.40.70.10">
    <property type="entry name" value="Acid Proteases"/>
    <property type="match status" value="1"/>
</dbReference>
<protein>
    <recommendedName>
        <fullName evidence="1">RNA-directed DNA polymerase</fullName>
        <ecNumber evidence="1">2.7.7.49</ecNumber>
    </recommendedName>
</protein>
<dbReference type="CDD" id="cd09274">
    <property type="entry name" value="RNase_HI_RT_Ty3"/>
    <property type="match status" value="1"/>
</dbReference>
<dbReference type="Gene3D" id="3.30.70.270">
    <property type="match status" value="2"/>
</dbReference>
<evidence type="ECO:0000259" key="9">
    <source>
        <dbReference type="PROSITE" id="PS50878"/>
    </source>
</evidence>
<dbReference type="GO" id="GO:0003676">
    <property type="term" value="F:nucleic acid binding"/>
    <property type="evidence" value="ECO:0007669"/>
    <property type="project" value="InterPro"/>
</dbReference>
<dbReference type="GO" id="GO:0003964">
    <property type="term" value="F:RNA-directed DNA polymerase activity"/>
    <property type="evidence" value="ECO:0007669"/>
    <property type="project" value="UniProtKB-KW"/>
</dbReference>
<feature type="region of interest" description="Disordered" evidence="8">
    <location>
        <begin position="175"/>
        <end position="235"/>
    </location>
</feature>
<accession>A0AAN9TJY6</accession>
<evidence type="ECO:0000259" key="10">
    <source>
        <dbReference type="PROSITE" id="PS50994"/>
    </source>
</evidence>
<keyword evidence="7" id="KW-0695">RNA-directed DNA polymerase</keyword>
<dbReference type="InterPro" id="IPR041373">
    <property type="entry name" value="RT_RNaseH"/>
</dbReference>
<name>A0AAN9TJY6_9HEMI</name>
<dbReference type="InterPro" id="IPR001584">
    <property type="entry name" value="Integrase_cat-core"/>
</dbReference>
<dbReference type="InterPro" id="IPR050951">
    <property type="entry name" value="Retrovirus_Pol_polyprotein"/>
</dbReference>
<feature type="compositionally biased region" description="Basic and acidic residues" evidence="8">
    <location>
        <begin position="78"/>
        <end position="94"/>
    </location>
</feature>
<keyword evidence="4" id="KW-0540">Nuclease</keyword>
<keyword evidence="3" id="KW-0548">Nucleotidyltransferase</keyword>
<evidence type="ECO:0000256" key="2">
    <source>
        <dbReference type="ARBA" id="ARBA00022679"/>
    </source>
</evidence>
<evidence type="ECO:0000256" key="7">
    <source>
        <dbReference type="ARBA" id="ARBA00022918"/>
    </source>
</evidence>
<evidence type="ECO:0000256" key="3">
    <source>
        <dbReference type="ARBA" id="ARBA00022695"/>
    </source>
</evidence>
<dbReference type="CDD" id="cd00303">
    <property type="entry name" value="retropepsin_like"/>
    <property type="match status" value="1"/>
</dbReference>
<feature type="region of interest" description="Disordered" evidence="8">
    <location>
        <begin position="29"/>
        <end position="94"/>
    </location>
</feature>
<proteinExistence type="predicted"/>